<name>A0A0G3BR88_9BURK</name>
<dbReference type="Proteomes" id="UP000035352">
    <property type="component" value="Chromosome"/>
</dbReference>
<dbReference type="RefSeq" id="WP_157359805.1">
    <property type="nucleotide sequence ID" value="NZ_CP011371.1"/>
</dbReference>
<evidence type="ECO:0000313" key="1">
    <source>
        <dbReference type="EMBL" id="AKJ29065.1"/>
    </source>
</evidence>
<dbReference type="STRING" id="413882.AAW51_2374"/>
<accession>A0A0G3BR88</accession>
<proteinExistence type="predicted"/>
<dbReference type="AlphaFoldDB" id="A0A0G3BR88"/>
<keyword evidence="2" id="KW-1185">Reference proteome</keyword>
<reference evidence="1 2" key="1">
    <citation type="submission" date="2015-05" db="EMBL/GenBank/DDBJ databases">
        <authorList>
            <person name="Tang B."/>
            <person name="Yu Y."/>
        </authorList>
    </citation>
    <scope>NUCLEOTIDE SEQUENCE [LARGE SCALE GENOMIC DNA]</scope>
    <source>
        <strain evidence="1 2">DSM 7029</strain>
    </source>
</reference>
<gene>
    <name evidence="1" type="ORF">AAW51_2374</name>
</gene>
<sequence>MTVSPAVLGLNAACIGKRNVHDFSTDMASRRDATDLALPGLNAGQVQGRVAKVSHL</sequence>
<dbReference type="EMBL" id="CP011371">
    <property type="protein sequence ID" value="AKJ29065.1"/>
    <property type="molecule type" value="Genomic_DNA"/>
</dbReference>
<evidence type="ECO:0000313" key="2">
    <source>
        <dbReference type="Proteomes" id="UP000035352"/>
    </source>
</evidence>
<organism evidence="1 2">
    <name type="scientific">Caldimonas brevitalea</name>
    <dbReference type="NCBI Taxonomy" id="413882"/>
    <lineage>
        <taxon>Bacteria</taxon>
        <taxon>Pseudomonadati</taxon>
        <taxon>Pseudomonadota</taxon>
        <taxon>Betaproteobacteria</taxon>
        <taxon>Burkholderiales</taxon>
        <taxon>Sphaerotilaceae</taxon>
        <taxon>Caldimonas</taxon>
    </lineage>
</organism>
<protein>
    <submittedName>
        <fullName evidence="1">Uncharacterized protein</fullName>
    </submittedName>
</protein>
<dbReference type="KEGG" id="pbh:AAW51_2374"/>